<dbReference type="InterPro" id="IPR006224">
    <property type="entry name" value="PsdUridine_synth_RluA-like_CS"/>
</dbReference>
<dbReference type="HOGENOM" id="CLU_016902_12_4_1"/>
<comment type="catalytic activity">
    <reaction evidence="2">
        <text>uridine(32) in tRNA = pseudouridine(32) in tRNA</text>
        <dbReference type="Rhea" id="RHEA:42544"/>
        <dbReference type="Rhea" id="RHEA-COMP:10107"/>
        <dbReference type="Rhea" id="RHEA-COMP:10108"/>
        <dbReference type="ChEBI" id="CHEBI:65314"/>
        <dbReference type="ChEBI" id="CHEBI:65315"/>
        <dbReference type="EC" id="5.4.99.28"/>
    </reaction>
</comment>
<name>C4QVM8_KOMPG</name>
<evidence type="ECO:0000256" key="5">
    <source>
        <dbReference type="PROSITE-ProRule" id="PRU00182"/>
    </source>
</evidence>
<dbReference type="GO" id="GO:0016814">
    <property type="term" value="F:hydrolase activity, acting on carbon-nitrogen (but not peptide) bonds, in cyclic amidines"/>
    <property type="evidence" value="ECO:0007669"/>
    <property type="project" value="UniProtKB-ARBA"/>
</dbReference>
<dbReference type="EC" id="5.4.99.28" evidence="3"/>
<dbReference type="GeneID" id="8196471"/>
<dbReference type="Gene3D" id="3.30.2350.10">
    <property type="entry name" value="Pseudouridine synthase"/>
    <property type="match status" value="1"/>
</dbReference>
<dbReference type="PANTHER" id="PTHR21600:SF40">
    <property type="entry name" value="PSEUDOURIDYLATE SYNTHASE RPUSD2"/>
    <property type="match status" value="1"/>
</dbReference>
<dbReference type="SUPFAM" id="SSF53927">
    <property type="entry name" value="Cytidine deaminase-like"/>
    <property type="match status" value="1"/>
</dbReference>
<feature type="active site" evidence="4">
    <location>
        <position position="184"/>
    </location>
</feature>
<dbReference type="PANTHER" id="PTHR21600">
    <property type="entry name" value="MITOCHONDRIAL RNA PSEUDOURIDINE SYNTHASE"/>
    <property type="match status" value="1"/>
</dbReference>
<sequence>MSKRLPQRDAHGFKVKKVVLDSHRKIEGNGVSIFEEESQGASYIKDYVHGLRRVTPYYFTFLTHCKERWQDRKLIEVFKSEFRMKPFSYYYNAIANGEVKLNDQVANVDSVLRNGDLISHRIHRHEPPVTLDEIEIAYEDDEITVINKPSGIPVHPTGRYRHNSITMIMKQEMGTIAHTCNRLDRLTSGIMFLGKTAMKTAKMVQQIKERNVGKVYIAKCKGKFPLGLQVVDKPLLTIDPRLTFNLVDLEDGKEAKTLFRRISYDTKDNTSIVKCMPLTGRTHQIRVHLQFIGYPIANDPVYSSPYVWGLTLGKGFLHKENPGYLKEVSERSEKIGKTKQSTSWYYPEESGELLLEEGCEVCGSELYSDPGVNDLILWLHAYRYYSHEQSWDYSTKMPKWSIEGHHREMMKLAIEEAKKCDHTETAFNVGCIITDENGEIISRGYSREFEGNTHAEQCALMKLDYKLPPGSILYTTMEPCSERLSGNKPCVNRIIDLKGEVITVFVGVVEPKKFIADNTGKRQLEDAGVNYLHIDGYEDEILALATR</sequence>
<organism evidence="7 8">
    <name type="scientific">Komagataella phaffii (strain GS115 / ATCC 20864)</name>
    <name type="common">Yeast</name>
    <name type="synonym">Pichia pastoris</name>
    <dbReference type="NCBI Taxonomy" id="644223"/>
    <lineage>
        <taxon>Eukaryota</taxon>
        <taxon>Fungi</taxon>
        <taxon>Dikarya</taxon>
        <taxon>Ascomycota</taxon>
        <taxon>Saccharomycotina</taxon>
        <taxon>Pichiomycetes</taxon>
        <taxon>Pichiales</taxon>
        <taxon>Pichiaceae</taxon>
        <taxon>Komagataella</taxon>
    </lineage>
</organism>
<evidence type="ECO:0000256" key="3">
    <source>
        <dbReference type="ARBA" id="ARBA00038944"/>
    </source>
</evidence>
<accession>C4QVM8</accession>
<dbReference type="GO" id="GO:0000455">
    <property type="term" value="P:enzyme-directed rRNA pseudouridine synthesis"/>
    <property type="evidence" value="ECO:0007669"/>
    <property type="project" value="TreeGrafter"/>
</dbReference>
<dbReference type="InterPro" id="IPR002125">
    <property type="entry name" value="CMP_dCMP_dom"/>
</dbReference>
<feature type="domain" description="CMP/dCMP-type deaminase" evidence="6">
    <location>
        <begin position="404"/>
        <end position="517"/>
    </location>
</feature>
<evidence type="ECO:0000313" key="8">
    <source>
        <dbReference type="Proteomes" id="UP000000314"/>
    </source>
</evidence>
<dbReference type="Gene3D" id="3.40.140.10">
    <property type="entry name" value="Cytidine Deaminase, domain 2"/>
    <property type="match status" value="1"/>
</dbReference>
<dbReference type="eggNOG" id="KOG1018">
    <property type="taxonomic scope" value="Eukaryota"/>
</dbReference>
<dbReference type="Pfam" id="PF00849">
    <property type="entry name" value="PseudoU_synth_2"/>
    <property type="match status" value="1"/>
</dbReference>
<dbReference type="GO" id="GO:0031119">
    <property type="term" value="P:tRNA pseudouridine synthesis"/>
    <property type="evidence" value="ECO:0007669"/>
    <property type="project" value="UniProtKB-ARBA"/>
</dbReference>
<gene>
    <name evidence="7" type="ordered locus">PAS_chr1-3_0239</name>
</gene>
<dbReference type="OrthoDB" id="424794at2759"/>
<evidence type="ECO:0000313" key="7">
    <source>
        <dbReference type="EMBL" id="CAY67301.1"/>
    </source>
</evidence>
<dbReference type="Proteomes" id="UP000000314">
    <property type="component" value="Chromosome 1"/>
</dbReference>
<dbReference type="SMR" id="C4QVM8"/>
<dbReference type="FunCoup" id="C4QVM8">
    <property type="interactions" value="515"/>
</dbReference>
<dbReference type="SUPFAM" id="SSF55120">
    <property type="entry name" value="Pseudouridine synthase"/>
    <property type="match status" value="1"/>
</dbReference>
<dbReference type="GO" id="GO:0019239">
    <property type="term" value="F:deaminase activity"/>
    <property type="evidence" value="ECO:0007669"/>
    <property type="project" value="UniProtKB-ARBA"/>
</dbReference>
<dbReference type="InterPro" id="IPR020103">
    <property type="entry name" value="PsdUridine_synth_cat_dom_sf"/>
</dbReference>
<dbReference type="InParanoid" id="C4QVM8"/>
<dbReference type="InterPro" id="IPR006225">
    <property type="entry name" value="PsdUridine_synth_RluC/D"/>
</dbReference>
<protein>
    <recommendedName>
        <fullName evidence="3">tRNA pseudouridine(32) synthase</fullName>
        <ecNumber evidence="3">5.4.99.28</ecNumber>
    </recommendedName>
</protein>
<dbReference type="KEGG" id="ppa:PAS_chr1-3_0239"/>
<keyword evidence="5" id="KW-0694">RNA-binding</keyword>
<dbReference type="OMA" id="EPPVMAC"/>
<dbReference type="eggNOG" id="KOG1919">
    <property type="taxonomic scope" value="Eukaryota"/>
</dbReference>
<keyword evidence="1" id="KW-0413">Isomerase</keyword>
<dbReference type="PROSITE" id="PS50889">
    <property type="entry name" value="S4"/>
    <property type="match status" value="1"/>
</dbReference>
<dbReference type="RefSeq" id="XP_002489582.1">
    <property type="nucleotide sequence ID" value="XM_002489537.1"/>
</dbReference>
<evidence type="ECO:0000259" key="6">
    <source>
        <dbReference type="PROSITE" id="PS51747"/>
    </source>
</evidence>
<dbReference type="EMBL" id="FN392319">
    <property type="protein sequence ID" value="CAY67301.1"/>
    <property type="molecule type" value="Genomic_DNA"/>
</dbReference>
<dbReference type="AlphaFoldDB" id="C4QVM8"/>
<dbReference type="NCBIfam" id="TIGR00005">
    <property type="entry name" value="rluA_subfam"/>
    <property type="match status" value="1"/>
</dbReference>
<dbReference type="STRING" id="644223.C4QVM8"/>
<dbReference type="Pfam" id="PF18785">
    <property type="entry name" value="Inv-AAD"/>
    <property type="match status" value="1"/>
</dbReference>
<keyword evidence="8" id="KW-1185">Reference proteome</keyword>
<dbReference type="GO" id="GO:0003723">
    <property type="term" value="F:RNA binding"/>
    <property type="evidence" value="ECO:0007669"/>
    <property type="project" value="UniProtKB-KW"/>
</dbReference>
<dbReference type="InterPro" id="IPR016193">
    <property type="entry name" value="Cytidine_deaminase-like"/>
</dbReference>
<evidence type="ECO:0000256" key="1">
    <source>
        <dbReference type="ARBA" id="ARBA00023235"/>
    </source>
</evidence>
<reference evidence="7 8" key="1">
    <citation type="journal article" date="2009" name="Nat. Biotechnol.">
        <title>Genome sequence of the recombinant protein production host Pichia pastoris.</title>
        <authorList>
            <person name="De Schutter K."/>
            <person name="Lin Y.C."/>
            <person name="Tiels P."/>
            <person name="Van Hecke A."/>
            <person name="Glinka S."/>
            <person name="Weber-Lehmann J."/>
            <person name="Rouze P."/>
            <person name="Van de Peer Y."/>
            <person name="Callewaert N."/>
        </authorList>
    </citation>
    <scope>NUCLEOTIDE SEQUENCE [LARGE SCALE GENOMIC DNA]</scope>
    <source>
        <strain evidence="8">GS115 / ATCC 20864</strain>
    </source>
</reference>
<evidence type="ECO:0000256" key="2">
    <source>
        <dbReference type="ARBA" id="ARBA00036184"/>
    </source>
</evidence>
<dbReference type="PROSITE" id="PS01129">
    <property type="entry name" value="PSI_RLU"/>
    <property type="match status" value="1"/>
</dbReference>
<dbReference type="CDD" id="cd01284">
    <property type="entry name" value="Riboflavin_deaminase-reductase"/>
    <property type="match status" value="1"/>
</dbReference>
<dbReference type="FunFam" id="3.30.2350.10:FF:000017">
    <property type="entry name" value="Pseudouridine synthase"/>
    <property type="match status" value="1"/>
</dbReference>
<dbReference type="GO" id="GO:0160151">
    <property type="term" value="F:tRNA pseudouridine(32) synthase activity"/>
    <property type="evidence" value="ECO:0007669"/>
    <property type="project" value="UniProtKB-EC"/>
</dbReference>
<dbReference type="CDD" id="cd02557">
    <property type="entry name" value="PseudoU_synth_ScRIB2"/>
    <property type="match status" value="1"/>
</dbReference>
<dbReference type="InterPro" id="IPR050188">
    <property type="entry name" value="RluA_PseudoU_synthase"/>
</dbReference>
<dbReference type="InterPro" id="IPR006145">
    <property type="entry name" value="PsdUridine_synth_RsuA/RluA"/>
</dbReference>
<dbReference type="PROSITE" id="PS51747">
    <property type="entry name" value="CYT_DCMP_DEAMINASES_2"/>
    <property type="match status" value="1"/>
</dbReference>
<proteinExistence type="predicted"/>
<evidence type="ECO:0000256" key="4">
    <source>
        <dbReference type="PIRSR" id="PIRSR606225-1"/>
    </source>
</evidence>